<dbReference type="STRING" id="321763.SAMN04488692_12150"/>
<reference evidence="2 3" key="1">
    <citation type="submission" date="2016-10" db="EMBL/GenBank/DDBJ databases">
        <authorList>
            <person name="de Groot N.N."/>
        </authorList>
    </citation>
    <scope>NUCLEOTIDE SEQUENCE [LARGE SCALE GENOMIC DNA]</scope>
    <source>
        <strain evidence="2 3">SLAS-1</strain>
    </source>
</reference>
<evidence type="ECO:0008006" key="4">
    <source>
        <dbReference type="Google" id="ProtNLM"/>
    </source>
</evidence>
<dbReference type="EMBL" id="FNGO01000021">
    <property type="protein sequence ID" value="SDM21444.1"/>
    <property type="molecule type" value="Genomic_DNA"/>
</dbReference>
<evidence type="ECO:0000313" key="2">
    <source>
        <dbReference type="EMBL" id="SDM21444.1"/>
    </source>
</evidence>
<evidence type="ECO:0000313" key="3">
    <source>
        <dbReference type="Proteomes" id="UP000199476"/>
    </source>
</evidence>
<dbReference type="AlphaFoldDB" id="A0A1G9RDZ7"/>
<organism evidence="2 3">
    <name type="scientific">Halarsenatibacter silvermanii</name>
    <dbReference type="NCBI Taxonomy" id="321763"/>
    <lineage>
        <taxon>Bacteria</taxon>
        <taxon>Bacillati</taxon>
        <taxon>Bacillota</taxon>
        <taxon>Clostridia</taxon>
        <taxon>Halanaerobiales</taxon>
        <taxon>Halarsenatibacteraceae</taxon>
        <taxon>Halarsenatibacter</taxon>
    </lineage>
</organism>
<keyword evidence="3" id="KW-1185">Reference proteome</keyword>
<gene>
    <name evidence="2" type="ORF">SAMN04488692_12150</name>
</gene>
<sequence length="87" mass="9895">MGELLLGQVAMPIVVFILGYLVSQFVAGTKHQLVFTAIIKLVEAVLESYEIDVPDFLRELLEKMHEISEETGDYEDVVLDEINRLEK</sequence>
<feature type="transmembrane region" description="Helical" evidence="1">
    <location>
        <begin position="6"/>
        <end position="27"/>
    </location>
</feature>
<proteinExistence type="predicted"/>
<keyword evidence="1" id="KW-0812">Transmembrane</keyword>
<name>A0A1G9RDZ7_9FIRM</name>
<accession>A0A1G9RDZ7</accession>
<keyword evidence="1" id="KW-1133">Transmembrane helix</keyword>
<evidence type="ECO:0000256" key="1">
    <source>
        <dbReference type="SAM" id="Phobius"/>
    </source>
</evidence>
<dbReference type="Proteomes" id="UP000199476">
    <property type="component" value="Unassembled WGS sequence"/>
</dbReference>
<dbReference type="RefSeq" id="WP_089761398.1">
    <property type="nucleotide sequence ID" value="NZ_FNGO01000021.1"/>
</dbReference>
<keyword evidence="1" id="KW-0472">Membrane</keyword>
<protein>
    <recommendedName>
        <fullName evidence="4">Bacteriophage holin of superfamily 6 (Holin_LLH)</fullName>
    </recommendedName>
</protein>